<accession>A0ABQ9GDH5</accession>
<protein>
    <recommendedName>
        <fullName evidence="4">Tc1-like transposase DDE domain-containing protein</fullName>
    </recommendedName>
</protein>
<proteinExistence type="predicted"/>
<dbReference type="Proteomes" id="UP001159363">
    <property type="component" value="Chromosome 12"/>
</dbReference>
<organism evidence="2 3">
    <name type="scientific">Dryococelus australis</name>
    <dbReference type="NCBI Taxonomy" id="614101"/>
    <lineage>
        <taxon>Eukaryota</taxon>
        <taxon>Metazoa</taxon>
        <taxon>Ecdysozoa</taxon>
        <taxon>Arthropoda</taxon>
        <taxon>Hexapoda</taxon>
        <taxon>Insecta</taxon>
        <taxon>Pterygota</taxon>
        <taxon>Neoptera</taxon>
        <taxon>Polyneoptera</taxon>
        <taxon>Phasmatodea</taxon>
        <taxon>Verophasmatodea</taxon>
        <taxon>Anareolatae</taxon>
        <taxon>Phasmatidae</taxon>
        <taxon>Eurycanthinae</taxon>
        <taxon>Dryococelus</taxon>
    </lineage>
</organism>
<dbReference type="InterPro" id="IPR036397">
    <property type="entry name" value="RNaseH_sf"/>
</dbReference>
<reference evidence="2 3" key="1">
    <citation type="submission" date="2023-02" db="EMBL/GenBank/DDBJ databases">
        <title>LHISI_Scaffold_Assembly.</title>
        <authorList>
            <person name="Stuart O.P."/>
            <person name="Cleave R."/>
            <person name="Magrath M.J.L."/>
            <person name="Mikheyev A.S."/>
        </authorList>
    </citation>
    <scope>NUCLEOTIDE SEQUENCE [LARGE SCALE GENOMIC DNA]</scope>
    <source>
        <strain evidence="2">Daus_M_001</strain>
        <tissue evidence="2">Leg muscle</tissue>
    </source>
</reference>
<evidence type="ECO:0000313" key="3">
    <source>
        <dbReference type="Proteomes" id="UP001159363"/>
    </source>
</evidence>
<dbReference type="PANTHER" id="PTHR47326:SF1">
    <property type="entry name" value="HTH PSQ-TYPE DOMAIN-CONTAINING PROTEIN"/>
    <property type="match status" value="1"/>
</dbReference>
<gene>
    <name evidence="2" type="ORF">PR048_029354</name>
</gene>
<comment type="caution">
    <text evidence="2">The sequence shown here is derived from an EMBL/GenBank/DDBJ whole genome shotgun (WGS) entry which is preliminary data.</text>
</comment>
<dbReference type="PANTHER" id="PTHR47326">
    <property type="entry name" value="TRANSPOSABLE ELEMENT TC3 TRANSPOSASE-LIKE PROTEIN"/>
    <property type="match status" value="1"/>
</dbReference>
<dbReference type="EMBL" id="JARBHB010000013">
    <property type="protein sequence ID" value="KAJ8870333.1"/>
    <property type="molecule type" value="Genomic_DNA"/>
</dbReference>
<keyword evidence="3" id="KW-1185">Reference proteome</keyword>
<feature type="region of interest" description="Disordered" evidence="1">
    <location>
        <begin position="837"/>
        <end position="856"/>
    </location>
</feature>
<dbReference type="Gene3D" id="3.30.420.10">
    <property type="entry name" value="Ribonuclease H-like superfamily/Ribonuclease H"/>
    <property type="match status" value="2"/>
</dbReference>
<evidence type="ECO:0000256" key="1">
    <source>
        <dbReference type="SAM" id="MobiDB-lite"/>
    </source>
</evidence>
<feature type="region of interest" description="Disordered" evidence="1">
    <location>
        <begin position="743"/>
        <end position="766"/>
    </location>
</feature>
<name>A0ABQ9GDH5_9NEOP</name>
<evidence type="ECO:0000313" key="2">
    <source>
        <dbReference type="EMBL" id="KAJ8870333.1"/>
    </source>
</evidence>
<sequence length="882" mass="99581">MDPCYFQDGNARCHISRATMQWYADNNVRRLDWPAQSHDLNPMEHLWDELDRRVRARQARPKFISQLMEWLQEEWRRIPVDVLQTLVQSMPDRVAAVIAARGSALHCYESTCLSDPNIDTCVGNNRTVQKECNTAGLRQVLSKLQGAGGSVPPVSTGTVTWTCIKHEISVPPQESRAPTHMENREFHVAGRCRGIFTWSGSSKMEFQWTIWIENCAQSEGAAVVWWADYSPPTLEKTDFRRGHGKKKKKGQWREFWWPWGGQRPIPLPYPLAMPRLLPTLRPIHLPCNGCLPILSPAAFFQLNTTSSLTSQRCRATALFPLRDGLPNLDTLKISGTVADHEMRFPLNGITYGGNVASKPSECTVKGSLIRRPSRGKRYEEFAHVSCHEVVGTPQHECDERLLGARRINTMWWRVSTIQTSTWARENFPRSLGISKTSVLRTLRQRKFHPYHVALHQALREVRWPIRSPDLKPLDFFPWGTLKDRVHKTIPTTPEDMQERIVAAFRGVTPASETLQATRRSLHVRLQDTQARKVELRMCFPESPNVCDGVIAAAKGLEYKVGQQPTTRCNSCASDSCNPAHRPSASIAVAVVLAAAASLQLLHVLAEKQLNVGTRRLVVCSLRYRSTSTLVYVLSRTAFTINVPTSHPLAGSCPGAREGQLGQNTPETPARFGIYTHSQHTTHWHYYTRGKEPCTLQIGQADDSPTPPFFVCLQLSRREDGSKRLQLATLPVFSRPHLEEFPLSDRGRRSVKDKRRRDARGRAYSSTNFSEVPGKNCELTNLLLSHKQHTSLRDHLPLLLPASSERAALSTTRECNQFPRLPPGHAMETKFTSQWPNTSHHFSQGDTRACPRTQSTSKFTASYSSDLEVGSRDLRNLSPHIVS</sequence>
<evidence type="ECO:0008006" key="4">
    <source>
        <dbReference type="Google" id="ProtNLM"/>
    </source>
</evidence>